<evidence type="ECO:0000313" key="11">
    <source>
        <dbReference type="EMBL" id="AYO28523.1"/>
    </source>
</evidence>
<dbReference type="GO" id="GO:0000287">
    <property type="term" value="F:magnesium ion binding"/>
    <property type="evidence" value="ECO:0007669"/>
    <property type="project" value="InterPro"/>
</dbReference>
<comment type="cofactor">
    <cofactor evidence="1">
        <name>Mg(2+)</name>
        <dbReference type="ChEBI" id="CHEBI:18420"/>
    </cofactor>
</comment>
<reference evidence="11" key="1">
    <citation type="submission" date="2018-08" db="EMBL/GenBank/DDBJ databases">
        <title>Comparative Plastid Genomics of Synurophyceae: Evolutionary Evidence of Lateral Gene Transfer and Inverted Repeat Dynamics.</title>
        <authorList>
            <person name="Kim J.I."/>
            <person name="Shin H."/>
            <person name="Skaloud P."/>
            <person name="Jung J."/>
            <person name="Yoon H.S."/>
            <person name="Archibald J.M."/>
            <person name="Shin W."/>
        </authorList>
    </citation>
    <scope>NUCLEOTIDE SEQUENCE</scope>
    <source>
        <strain evidence="11">CCMP1782</strain>
    </source>
</reference>
<keyword evidence="3" id="KW-0436">Ligase</keyword>
<geneLocation type="plastid" evidence="11"/>
<evidence type="ECO:0000256" key="6">
    <source>
        <dbReference type="ARBA" id="ARBA00022840"/>
    </source>
</evidence>
<dbReference type="Pfam" id="PF17759">
    <property type="entry name" value="tRNA_synthFbeta"/>
    <property type="match status" value="1"/>
</dbReference>
<dbReference type="InterPro" id="IPR005146">
    <property type="entry name" value="B3/B4_tRNA-bd"/>
</dbReference>
<gene>
    <name evidence="11" type="primary">syfB</name>
</gene>
<dbReference type="SUPFAM" id="SSF55681">
    <property type="entry name" value="Class II aaRS and biotin synthetases"/>
    <property type="match status" value="1"/>
</dbReference>
<dbReference type="Gene3D" id="3.50.40.10">
    <property type="entry name" value="Phenylalanyl-trna Synthetase, Chain B, domain 3"/>
    <property type="match status" value="1"/>
</dbReference>
<dbReference type="PROSITE" id="PS51483">
    <property type="entry name" value="B5"/>
    <property type="match status" value="1"/>
</dbReference>
<dbReference type="PANTHER" id="PTHR10947">
    <property type="entry name" value="PHENYLALANYL-TRNA SYNTHETASE BETA CHAIN AND LEUCINE-RICH REPEAT-CONTAINING PROTEIN 47"/>
    <property type="match status" value="1"/>
</dbReference>
<dbReference type="Gene3D" id="3.30.930.10">
    <property type="entry name" value="Bira Bifunctional Protein, Domain 2"/>
    <property type="match status" value="1"/>
</dbReference>
<dbReference type="SUPFAM" id="SSF46955">
    <property type="entry name" value="Putative DNA-binding domain"/>
    <property type="match status" value="1"/>
</dbReference>
<dbReference type="InterPro" id="IPR009061">
    <property type="entry name" value="DNA-bd_dom_put_sf"/>
</dbReference>
<dbReference type="EC" id="6.1.1.20" evidence="2"/>
<evidence type="ECO:0000256" key="7">
    <source>
        <dbReference type="ARBA" id="ARBA00022842"/>
    </source>
</evidence>
<evidence type="ECO:0000256" key="4">
    <source>
        <dbReference type="ARBA" id="ARBA00022723"/>
    </source>
</evidence>
<dbReference type="GO" id="GO:0005524">
    <property type="term" value="F:ATP binding"/>
    <property type="evidence" value="ECO:0007669"/>
    <property type="project" value="UniProtKB-KW"/>
</dbReference>
<dbReference type="InterPro" id="IPR020825">
    <property type="entry name" value="Phe-tRNA_synthase-like_B3/B4"/>
</dbReference>
<dbReference type="Pfam" id="PF03483">
    <property type="entry name" value="B3_4"/>
    <property type="match status" value="1"/>
</dbReference>
<dbReference type="InterPro" id="IPR045060">
    <property type="entry name" value="Phe-tRNA-ligase_IIc_bsu"/>
</dbReference>
<dbReference type="RefSeq" id="YP_009545369.1">
    <property type="nucleotide sequence ID" value="NC_040135.1"/>
</dbReference>
<dbReference type="InterPro" id="IPR005147">
    <property type="entry name" value="tRNA_synthase_B5-dom"/>
</dbReference>
<keyword evidence="6" id="KW-0067">ATP-binding</keyword>
<keyword evidence="8" id="KW-0648">Protein biosynthesis</keyword>
<dbReference type="SUPFAM" id="SSF56037">
    <property type="entry name" value="PheT/TilS domain"/>
    <property type="match status" value="1"/>
</dbReference>
<keyword evidence="4" id="KW-0479">Metal-binding</keyword>
<accession>A0A3G2QZN6</accession>
<evidence type="ECO:0000259" key="10">
    <source>
        <dbReference type="PROSITE" id="PS51483"/>
    </source>
</evidence>
<keyword evidence="11" id="KW-0934">Plastid</keyword>
<feature type="domain" description="B5" evidence="10">
    <location>
        <begin position="305"/>
        <end position="378"/>
    </location>
</feature>
<evidence type="ECO:0000256" key="5">
    <source>
        <dbReference type="ARBA" id="ARBA00022741"/>
    </source>
</evidence>
<keyword evidence="7" id="KW-0460">Magnesium</keyword>
<sequence>MDYSLNNLNKVSNLKELTLREFINSLNLIGLEVDEISQEKESNKFILENINCLIKIPANRQDLSLETYFLQEIVLIFFLELLNIWNRFQKKYLFLLKKKYLQTSHYKTIVINSSFSKILTYAVEITDFKNFSSPIWIQKKLKNFKITSNNNIQDIFNLVIAEWGYEFNIIIPNSFTEQKKYVFERLTKIESFYEENGKIQKLLPGTIVIREDNQKIISVLGFVNSTFPNFNSSNYLIEICFYEIETNPLFISLVNPKTALKNFRKIFLENLKFSLQRLLSLIEILEYGKLKPIKYFTKNQEFSIDSKKILFLEKKNFKNFLNIEKIDEKIFQKAGLKLICKTQKLYFFQIPNSRKDLEREIDLIEEYSRYIGYKNFTEILPKKQRTFYPEKTKQIFLMKDFFLIHGFHEVINNSMQDFSSNTLSSLFLLNPLNKELSNLRFSLLPKLIDVFSTNFRLSLIENNFFEIGRVFKKENEQIQEETKVSGIFQYPFLNNQKDSSLEWFSAFGIIESFLLKFGYQNYLKQDSVSFEFFHPTRSILIKNNKKILGYFGQLHPTFEINSFSKRPIYIFELNLSYLKYSNFYSPINVYKEFSKYPTIIKDLSFSIDKTVEFEKIRLLIQTNCLYLKNIYFLIFFLIKKIINLLMLEFV</sequence>
<organism evidence="11">
    <name type="scientific">Mallomonas splendens</name>
    <dbReference type="NCBI Taxonomy" id="52552"/>
    <lineage>
        <taxon>Eukaryota</taxon>
        <taxon>Sar</taxon>
        <taxon>Stramenopiles</taxon>
        <taxon>Ochrophyta</taxon>
        <taxon>Synurophyceae</taxon>
        <taxon>Synurales</taxon>
        <taxon>Mallomonadaceae</taxon>
        <taxon>Mallomonas</taxon>
    </lineage>
</organism>
<dbReference type="GO" id="GO:0003723">
    <property type="term" value="F:RNA binding"/>
    <property type="evidence" value="ECO:0007669"/>
    <property type="project" value="InterPro"/>
</dbReference>
<protein>
    <recommendedName>
        <fullName evidence="2">phenylalanine--tRNA ligase</fullName>
        <ecNumber evidence="2">6.1.1.20</ecNumber>
    </recommendedName>
</protein>
<proteinExistence type="predicted"/>
<evidence type="ECO:0000256" key="3">
    <source>
        <dbReference type="ARBA" id="ARBA00022598"/>
    </source>
</evidence>
<evidence type="ECO:0000256" key="1">
    <source>
        <dbReference type="ARBA" id="ARBA00001946"/>
    </source>
</evidence>
<keyword evidence="5" id="KW-0547">Nucleotide-binding</keyword>
<dbReference type="Gene3D" id="3.30.56.10">
    <property type="match status" value="1"/>
</dbReference>
<dbReference type="EMBL" id="MH795131">
    <property type="protein sequence ID" value="AYO28523.1"/>
    <property type="molecule type" value="Genomic_DNA"/>
</dbReference>
<evidence type="ECO:0000256" key="2">
    <source>
        <dbReference type="ARBA" id="ARBA00012814"/>
    </source>
</evidence>
<name>A0A3G2QZN6_9STRA</name>
<evidence type="ECO:0000256" key="9">
    <source>
        <dbReference type="ARBA" id="ARBA00023146"/>
    </source>
</evidence>
<dbReference type="GO" id="GO:0005737">
    <property type="term" value="C:cytoplasm"/>
    <property type="evidence" value="ECO:0007669"/>
    <property type="project" value="UniProtKB-ARBA"/>
</dbReference>
<dbReference type="GO" id="GO:0004826">
    <property type="term" value="F:phenylalanine-tRNA ligase activity"/>
    <property type="evidence" value="ECO:0007669"/>
    <property type="project" value="UniProtKB-EC"/>
</dbReference>
<evidence type="ECO:0000256" key="8">
    <source>
        <dbReference type="ARBA" id="ARBA00022917"/>
    </source>
</evidence>
<dbReference type="InterPro" id="IPR041616">
    <property type="entry name" value="PheRS_beta_core"/>
</dbReference>
<dbReference type="InterPro" id="IPR045864">
    <property type="entry name" value="aa-tRNA-synth_II/BPL/LPL"/>
</dbReference>
<keyword evidence="9 11" id="KW-0030">Aminoacyl-tRNA synthetase</keyword>
<dbReference type="SMART" id="SM00874">
    <property type="entry name" value="B5"/>
    <property type="match status" value="1"/>
</dbReference>
<dbReference type="AlphaFoldDB" id="A0A3G2QZN6"/>
<dbReference type="PANTHER" id="PTHR10947:SF3">
    <property type="entry name" value="LEUCINE-RICH REPEAT-CONTAINING PROTEIN 47"/>
    <property type="match status" value="1"/>
</dbReference>
<dbReference type="GO" id="GO:0006432">
    <property type="term" value="P:phenylalanyl-tRNA aminoacylation"/>
    <property type="evidence" value="ECO:0007669"/>
    <property type="project" value="InterPro"/>
</dbReference>
<dbReference type="GeneID" id="38571876"/>